<keyword evidence="2" id="KW-1185">Reference proteome</keyword>
<name>A0ACA9K8A3_9GLOM</name>
<accession>A0ACA9K8A3</accession>
<protein>
    <submittedName>
        <fullName evidence="1">1326_t:CDS:1</fullName>
    </submittedName>
</protein>
<organism evidence="1 2">
    <name type="scientific">Acaulospora colombiana</name>
    <dbReference type="NCBI Taxonomy" id="27376"/>
    <lineage>
        <taxon>Eukaryota</taxon>
        <taxon>Fungi</taxon>
        <taxon>Fungi incertae sedis</taxon>
        <taxon>Mucoromycota</taxon>
        <taxon>Glomeromycotina</taxon>
        <taxon>Glomeromycetes</taxon>
        <taxon>Diversisporales</taxon>
        <taxon>Acaulosporaceae</taxon>
        <taxon>Acaulospora</taxon>
    </lineage>
</organism>
<dbReference type="EMBL" id="CAJVPT010001060">
    <property type="protein sequence ID" value="CAG8455904.1"/>
    <property type="molecule type" value="Genomic_DNA"/>
</dbReference>
<evidence type="ECO:0000313" key="2">
    <source>
        <dbReference type="Proteomes" id="UP000789525"/>
    </source>
</evidence>
<reference evidence="1" key="1">
    <citation type="submission" date="2021-06" db="EMBL/GenBank/DDBJ databases">
        <authorList>
            <person name="Kallberg Y."/>
            <person name="Tangrot J."/>
            <person name="Rosling A."/>
        </authorList>
    </citation>
    <scope>NUCLEOTIDE SEQUENCE</scope>
    <source>
        <strain evidence="1">CL356</strain>
    </source>
</reference>
<sequence>MKTSYLESNLNAYQLETVNTIKQQQQEQLHEQQPTTDSSSTPMPLSLSQRKRDLSNETNVIVPDSPMSLRTISSQKPILDILPSPISPRFNQISHLPSLTTSDGSHDHDQYEEYEEYLQFEGALKALV</sequence>
<evidence type="ECO:0000313" key="1">
    <source>
        <dbReference type="EMBL" id="CAG8455904.1"/>
    </source>
</evidence>
<proteinExistence type="predicted"/>
<comment type="caution">
    <text evidence="1">The sequence shown here is derived from an EMBL/GenBank/DDBJ whole genome shotgun (WGS) entry which is preliminary data.</text>
</comment>
<dbReference type="Proteomes" id="UP000789525">
    <property type="component" value="Unassembled WGS sequence"/>
</dbReference>
<gene>
    <name evidence="1" type="ORF">ACOLOM_LOCUS958</name>
</gene>